<sequence length="938" mass="108150">MQKKIRFLYTFSLFLTFFFGFSQELPPIVRYSPSTYGAGNQNWMMSQDDNHFLFFANNEGLLEFNGSNWTLYPSPNETIIRSVKVIENKIYTGCYMEFGFWNRQTNGQLKYTSLSKTIKNKIQDDEQFWNIVNYDQWVIFQSLDRIYIYDTKTGKFNIIAPKNGVLKSFRANNSIYFHTINEGLFEIENGKSKLVSNDPILKFSKIVNVFSSDEGLLIQTQLSGFYKLINGSLSKFATEAESELAASSIYSSEFLSDGSYALGTVSNGVFILTKDGKIKYHLTQNRGLSNNTALSLFEDADKNLWIGLDNGINCINLQSPVKSFSDDTGSFGTVYTSLLHNGILYIGTNQGLFYKGYETSQEFKFIPGTKGQVWSLFEYENTIFCGHDSGTFLVENGSARNIFMQSGTWKFETIPNHPELLLQGNYYGLSILQKIDGQWIFRNKISGFDYSSKYFEINNAREIYVSHEYKGVFRLQLDALFQKMTTHFITYTSPKKGKNASLAKFNNVIYYACKDGIFKLDEATKQFKKDQFLSAVFENDEYTSGKLIIDNSNKLWLFSKSYIHYFSLSKLSSELKQNAIPIPASLTNSMLGYENITQLTNAIYLIGTTDGYYTININDLSFKNYSVSISKISSNKLNEKFSNRPISEEGEFHYDENNITFTYTVPEYNKYISAEYQYLLEGNQEQWSEWSAKPTINFKNLPPGDYTFKVRAKIANSAPENTVAYHFKILKPWYATNFAILIYLILLLVAAHFINKAYKNYYQKQREKLIEENNLLLEIKELENEQQLMKLRNEQLAQDFDAKNRELAVSTMSLIKKNELLALIKEDLKKNSDDSSKNIRSVITTINRNISEEDTWNVFKEAFDNADKDFLKKVKFAHPSLTPNDLRLCAYLRLNLSSKEIAPLLNISVRSVEIKRYRLRKKMDLSHEQGLVEYILSI</sequence>
<feature type="transmembrane region" description="Helical" evidence="2">
    <location>
        <begin position="733"/>
        <end position="754"/>
    </location>
</feature>
<evidence type="ECO:0000259" key="3">
    <source>
        <dbReference type="SMART" id="SM00421"/>
    </source>
</evidence>
<keyword evidence="2" id="KW-1133">Transmembrane helix</keyword>
<evidence type="ECO:0000313" key="5">
    <source>
        <dbReference type="Proteomes" id="UP000199580"/>
    </source>
</evidence>
<dbReference type="Proteomes" id="UP000199580">
    <property type="component" value="Unassembled WGS sequence"/>
</dbReference>
<dbReference type="InterPro" id="IPR000792">
    <property type="entry name" value="Tscrpt_reg_LuxR_C"/>
</dbReference>
<dbReference type="RefSeq" id="WP_245699418.1">
    <property type="nucleotide sequence ID" value="NZ_BKAI01000006.1"/>
</dbReference>
<dbReference type="InterPro" id="IPR011123">
    <property type="entry name" value="Y_Y_Y"/>
</dbReference>
<dbReference type="Gene3D" id="1.10.10.10">
    <property type="entry name" value="Winged helix-like DNA-binding domain superfamily/Winged helix DNA-binding domain"/>
    <property type="match status" value="1"/>
</dbReference>
<dbReference type="SMART" id="SM00421">
    <property type="entry name" value="HTH_LUXR"/>
    <property type="match status" value="1"/>
</dbReference>
<dbReference type="GO" id="GO:0006355">
    <property type="term" value="P:regulation of DNA-templated transcription"/>
    <property type="evidence" value="ECO:0007669"/>
    <property type="project" value="InterPro"/>
</dbReference>
<gene>
    <name evidence="4" type="ORF">SAMN04487935_2341</name>
</gene>
<keyword evidence="2" id="KW-0812">Transmembrane</keyword>
<dbReference type="Gene3D" id="2.60.40.10">
    <property type="entry name" value="Immunoglobulins"/>
    <property type="match status" value="1"/>
</dbReference>
<dbReference type="STRING" id="1128970.SAMN04487935_2341"/>
<evidence type="ECO:0000256" key="2">
    <source>
        <dbReference type="SAM" id="Phobius"/>
    </source>
</evidence>
<organism evidence="4 5">
    <name type="scientific">Flavobacterium noncentrifugens</name>
    <dbReference type="NCBI Taxonomy" id="1128970"/>
    <lineage>
        <taxon>Bacteria</taxon>
        <taxon>Pseudomonadati</taxon>
        <taxon>Bacteroidota</taxon>
        <taxon>Flavobacteriia</taxon>
        <taxon>Flavobacteriales</taxon>
        <taxon>Flavobacteriaceae</taxon>
        <taxon>Flavobacterium</taxon>
    </lineage>
</organism>
<dbReference type="InterPro" id="IPR013783">
    <property type="entry name" value="Ig-like_fold"/>
</dbReference>
<evidence type="ECO:0000256" key="1">
    <source>
        <dbReference type="SAM" id="Coils"/>
    </source>
</evidence>
<dbReference type="InterPro" id="IPR016032">
    <property type="entry name" value="Sig_transdc_resp-reg_C-effctor"/>
</dbReference>
<dbReference type="EMBL" id="FNEZ01000003">
    <property type="protein sequence ID" value="SDK02430.1"/>
    <property type="molecule type" value="Genomic_DNA"/>
</dbReference>
<dbReference type="Pfam" id="PF07495">
    <property type="entry name" value="Y_Y_Y"/>
    <property type="match status" value="1"/>
</dbReference>
<accession>A0A1G8YK19</accession>
<dbReference type="Gene3D" id="2.130.10.10">
    <property type="entry name" value="YVTN repeat-like/Quinoprotein amine dehydrogenase"/>
    <property type="match status" value="2"/>
</dbReference>
<dbReference type="InterPro" id="IPR011110">
    <property type="entry name" value="Reg_prop"/>
</dbReference>
<evidence type="ECO:0000313" key="4">
    <source>
        <dbReference type="EMBL" id="SDK02430.1"/>
    </source>
</evidence>
<feature type="coiled-coil region" evidence="1">
    <location>
        <begin position="765"/>
        <end position="799"/>
    </location>
</feature>
<dbReference type="SUPFAM" id="SSF46894">
    <property type="entry name" value="C-terminal effector domain of the bipartite response regulators"/>
    <property type="match status" value="1"/>
</dbReference>
<name>A0A1G8YK19_9FLAO</name>
<keyword evidence="5" id="KW-1185">Reference proteome</keyword>
<proteinExistence type="predicted"/>
<dbReference type="Pfam" id="PF07494">
    <property type="entry name" value="Reg_prop"/>
    <property type="match status" value="1"/>
</dbReference>
<dbReference type="InterPro" id="IPR036388">
    <property type="entry name" value="WH-like_DNA-bd_sf"/>
</dbReference>
<dbReference type="GO" id="GO:0003677">
    <property type="term" value="F:DNA binding"/>
    <property type="evidence" value="ECO:0007669"/>
    <property type="project" value="InterPro"/>
</dbReference>
<protein>
    <submittedName>
        <fullName evidence="4">Two component regulator propeller</fullName>
    </submittedName>
</protein>
<dbReference type="SUPFAM" id="SSF63829">
    <property type="entry name" value="Calcium-dependent phosphotriesterase"/>
    <property type="match status" value="1"/>
</dbReference>
<feature type="domain" description="HTH luxR-type" evidence="3">
    <location>
        <begin position="878"/>
        <end position="935"/>
    </location>
</feature>
<keyword evidence="2" id="KW-0472">Membrane</keyword>
<dbReference type="AlphaFoldDB" id="A0A1G8YK19"/>
<reference evidence="4 5" key="1">
    <citation type="submission" date="2016-10" db="EMBL/GenBank/DDBJ databases">
        <authorList>
            <person name="de Groot N.N."/>
        </authorList>
    </citation>
    <scope>NUCLEOTIDE SEQUENCE [LARGE SCALE GENOMIC DNA]</scope>
    <source>
        <strain evidence="4 5">CGMCC 1.10076</strain>
    </source>
</reference>
<keyword evidence="1" id="KW-0175">Coiled coil</keyword>
<dbReference type="InterPro" id="IPR015943">
    <property type="entry name" value="WD40/YVTN_repeat-like_dom_sf"/>
</dbReference>